<evidence type="ECO:0000313" key="2">
    <source>
        <dbReference type="EMBL" id="ETD73122.1"/>
    </source>
</evidence>
<keyword evidence="1" id="KW-0732">Signal</keyword>
<comment type="caution">
    <text evidence="2">The sequence shown here is derived from an EMBL/GenBank/DDBJ whole genome shotgun (WGS) entry which is preliminary data.</text>
</comment>
<feature type="signal peptide" evidence="1">
    <location>
        <begin position="1"/>
        <end position="23"/>
    </location>
</feature>
<dbReference type="RefSeq" id="WP_023948718.1">
    <property type="nucleotide sequence ID" value="NZ_AYSV01000001.1"/>
</dbReference>
<keyword evidence="3" id="KW-1185">Reference proteome</keyword>
<feature type="chain" id="PRO_5004769351" description="Type VI secretion protein" evidence="1">
    <location>
        <begin position="24"/>
        <end position="149"/>
    </location>
</feature>
<evidence type="ECO:0008006" key="4">
    <source>
        <dbReference type="Google" id="ProtNLM"/>
    </source>
</evidence>
<dbReference type="InterPro" id="IPR032032">
    <property type="entry name" value="Tai4"/>
</dbReference>
<reference evidence="2 3" key="1">
    <citation type="submission" date="2013-11" db="EMBL/GenBank/DDBJ databases">
        <title>Genomic analysis of Pelistega sp. HM-7.</title>
        <authorList>
            <person name="Kumbhare S.V."/>
            <person name="Shetty S.A."/>
            <person name="Sharma O."/>
            <person name="Dhotre D.P."/>
        </authorList>
    </citation>
    <scope>NUCLEOTIDE SEQUENCE [LARGE SCALE GENOMIC DNA]</scope>
    <source>
        <strain evidence="2 3">HM-7</strain>
    </source>
</reference>
<dbReference type="Proteomes" id="UP000018766">
    <property type="component" value="Unassembled WGS sequence"/>
</dbReference>
<dbReference type="Gene3D" id="1.20.120.1620">
    <property type="match status" value="1"/>
</dbReference>
<organism evidence="2 3">
    <name type="scientific">Pelistega indica</name>
    <dbReference type="NCBI Taxonomy" id="1414851"/>
    <lineage>
        <taxon>Bacteria</taxon>
        <taxon>Pseudomonadati</taxon>
        <taxon>Pseudomonadota</taxon>
        <taxon>Betaproteobacteria</taxon>
        <taxon>Burkholderiales</taxon>
        <taxon>Alcaligenaceae</taxon>
        <taxon>Pelistega</taxon>
    </lineage>
</organism>
<gene>
    <name evidence="2" type="ORF">V757_00180</name>
</gene>
<dbReference type="PATRIC" id="fig|1414851.3.peg.40"/>
<accession>V8GBJ0</accession>
<dbReference type="OrthoDB" id="6563623at2"/>
<proteinExistence type="predicted"/>
<evidence type="ECO:0000256" key="1">
    <source>
        <dbReference type="SAM" id="SignalP"/>
    </source>
</evidence>
<name>V8GBJ0_9BURK</name>
<dbReference type="AlphaFoldDB" id="V8GBJ0"/>
<dbReference type="Pfam" id="PF16695">
    <property type="entry name" value="Tai4"/>
    <property type="match status" value="1"/>
</dbReference>
<protein>
    <recommendedName>
        <fullName evidence="4">Type VI secretion protein</fullName>
    </recommendedName>
</protein>
<dbReference type="InterPro" id="IPR038314">
    <property type="entry name" value="T6SS_sf"/>
</dbReference>
<evidence type="ECO:0000313" key="3">
    <source>
        <dbReference type="Proteomes" id="UP000018766"/>
    </source>
</evidence>
<dbReference type="EMBL" id="AYSV01000001">
    <property type="protein sequence ID" value="ETD73122.1"/>
    <property type="molecule type" value="Genomic_DNA"/>
</dbReference>
<sequence length="149" mass="17140">MIDALFRYLLFLGLVLMSSLVYAKNDIDTSPQAGTRTYAQNYKDMVLASCIANAYTKEKNAAIDAGSSVSALRDWTYFDLEKSPDAIKTLVDTYLKRDYHNPLVESEVKDVQFDFLKCLDLYHSKELELLVKRVVINPKRTYRQDNPKQ</sequence>